<dbReference type="EMBL" id="CAJVCH010333184">
    <property type="protein sequence ID" value="CAG7814996.1"/>
    <property type="molecule type" value="Genomic_DNA"/>
</dbReference>
<keyword evidence="1" id="KW-0378">Hydrolase</keyword>
<dbReference type="Proteomes" id="UP000708208">
    <property type="component" value="Unassembled WGS sequence"/>
</dbReference>
<dbReference type="GO" id="GO:0016020">
    <property type="term" value="C:membrane"/>
    <property type="evidence" value="ECO:0007669"/>
    <property type="project" value="GOC"/>
</dbReference>
<name>A0A8J2KC78_9HEXA</name>
<proteinExistence type="predicted"/>
<keyword evidence="5" id="KW-1185">Reference proteome</keyword>
<sequence>DPSGQLRWLATELQKSEDLDQKVHILGHVPPGQEDCWNVWSKNFYQIITRYSSTVTAQFYGHTHYDEFKLFYHPIEKGRPISSLFIGASLTPYTNLNPGYKIFSIDGARGQESTYHVLDHETWIYNLTEANMTPELPPRWFRLYRATEAYRLPNMLPQSLNTLVHRMSSNISEFNLYYRYYYKATDIPTCDAVCRKRILCNIVTPYQKQQTECMHLQTEVDGIVLPMRIFETKRPSSDTKSSEEQVSMDSRQLSLRNFTSQPSENQPSLFDRIFGTRSYLFG</sequence>
<gene>
    <name evidence="4" type="ORF">AFUS01_LOCUS25702</name>
</gene>
<accession>A0A8J2KC78</accession>
<dbReference type="OrthoDB" id="282973at2759"/>
<evidence type="ECO:0000259" key="3">
    <source>
        <dbReference type="Pfam" id="PF19272"/>
    </source>
</evidence>
<reference evidence="4" key="1">
    <citation type="submission" date="2021-06" db="EMBL/GenBank/DDBJ databases">
        <authorList>
            <person name="Hodson N. C."/>
            <person name="Mongue J. A."/>
            <person name="Jaron S. K."/>
        </authorList>
    </citation>
    <scope>NUCLEOTIDE SEQUENCE</scope>
</reference>
<comment type="caution">
    <text evidence="4">The sequence shown here is derived from an EMBL/GenBank/DDBJ whole genome shotgun (WGS) entry which is preliminary data.</text>
</comment>
<dbReference type="GO" id="GO:0005764">
    <property type="term" value="C:lysosome"/>
    <property type="evidence" value="ECO:0007669"/>
    <property type="project" value="TreeGrafter"/>
</dbReference>
<dbReference type="AlphaFoldDB" id="A0A8J2KC78"/>
<evidence type="ECO:0000256" key="2">
    <source>
        <dbReference type="ARBA" id="ARBA00023180"/>
    </source>
</evidence>
<dbReference type="GO" id="GO:0046513">
    <property type="term" value="P:ceramide biosynthetic process"/>
    <property type="evidence" value="ECO:0007669"/>
    <property type="project" value="TreeGrafter"/>
</dbReference>
<feature type="non-terminal residue" evidence="4">
    <location>
        <position position="1"/>
    </location>
</feature>
<dbReference type="InterPro" id="IPR045473">
    <property type="entry name" value="ASM_C"/>
</dbReference>
<organism evidence="4 5">
    <name type="scientific">Allacma fusca</name>
    <dbReference type="NCBI Taxonomy" id="39272"/>
    <lineage>
        <taxon>Eukaryota</taxon>
        <taxon>Metazoa</taxon>
        <taxon>Ecdysozoa</taxon>
        <taxon>Arthropoda</taxon>
        <taxon>Hexapoda</taxon>
        <taxon>Collembola</taxon>
        <taxon>Symphypleona</taxon>
        <taxon>Sminthuridae</taxon>
        <taxon>Allacma</taxon>
    </lineage>
</organism>
<protein>
    <recommendedName>
        <fullName evidence="3">Sphingomyelin phosphodiesterase C-terminal domain-containing protein</fullName>
    </recommendedName>
</protein>
<dbReference type="Pfam" id="PF19272">
    <property type="entry name" value="ASMase_C"/>
    <property type="match status" value="1"/>
</dbReference>
<evidence type="ECO:0000313" key="5">
    <source>
        <dbReference type="Proteomes" id="UP000708208"/>
    </source>
</evidence>
<dbReference type="PANTHER" id="PTHR10340:SF29">
    <property type="entry name" value="SPHINGOMYELIN PHOSPHODIESTERASE"/>
    <property type="match status" value="1"/>
</dbReference>
<dbReference type="GO" id="GO:0005615">
    <property type="term" value="C:extracellular space"/>
    <property type="evidence" value="ECO:0007669"/>
    <property type="project" value="TreeGrafter"/>
</dbReference>
<evidence type="ECO:0000256" key="1">
    <source>
        <dbReference type="ARBA" id="ARBA00022801"/>
    </source>
</evidence>
<dbReference type="PANTHER" id="PTHR10340">
    <property type="entry name" value="SPHINGOMYELIN PHOSPHODIESTERASE"/>
    <property type="match status" value="1"/>
</dbReference>
<evidence type="ECO:0000313" key="4">
    <source>
        <dbReference type="EMBL" id="CAG7814996.1"/>
    </source>
</evidence>
<keyword evidence="2" id="KW-0325">Glycoprotein</keyword>
<dbReference type="GO" id="GO:0006685">
    <property type="term" value="P:sphingomyelin catabolic process"/>
    <property type="evidence" value="ECO:0007669"/>
    <property type="project" value="TreeGrafter"/>
</dbReference>
<feature type="domain" description="Sphingomyelin phosphodiesterase C-terminal" evidence="3">
    <location>
        <begin position="79"/>
        <end position="217"/>
    </location>
</feature>
<dbReference type="GO" id="GO:0061750">
    <property type="term" value="F:acid sphingomyelin phosphodiesterase activity"/>
    <property type="evidence" value="ECO:0007669"/>
    <property type="project" value="TreeGrafter"/>
</dbReference>